<keyword evidence="3" id="KW-1185">Reference proteome</keyword>
<dbReference type="EMBL" id="CACRXK020000764">
    <property type="protein sequence ID" value="CAB3984630.1"/>
    <property type="molecule type" value="Genomic_DNA"/>
</dbReference>
<comment type="caution">
    <text evidence="2">The sequence shown here is derived from an EMBL/GenBank/DDBJ whole genome shotgun (WGS) entry which is preliminary data.</text>
</comment>
<feature type="region of interest" description="Disordered" evidence="1">
    <location>
        <begin position="1"/>
        <end position="23"/>
    </location>
</feature>
<dbReference type="AlphaFoldDB" id="A0A6S7GHK4"/>
<feature type="compositionally biased region" description="Basic and acidic residues" evidence="1">
    <location>
        <begin position="7"/>
        <end position="17"/>
    </location>
</feature>
<evidence type="ECO:0000313" key="3">
    <source>
        <dbReference type="Proteomes" id="UP001152795"/>
    </source>
</evidence>
<evidence type="ECO:0000313" key="2">
    <source>
        <dbReference type="EMBL" id="CAB3984630.1"/>
    </source>
</evidence>
<name>A0A6S7GHK4_PARCT</name>
<sequence length="61" mass="6973">MQGQGAKRLEAKQDKKNGLQQVFNQPNVPDNVLMMLFFKAVTRSQNYVSQKGKVKLKMGLY</sequence>
<accession>A0A6S7GHK4</accession>
<gene>
    <name evidence="2" type="ORF">PACLA_8A046310</name>
</gene>
<evidence type="ECO:0000256" key="1">
    <source>
        <dbReference type="SAM" id="MobiDB-lite"/>
    </source>
</evidence>
<organism evidence="2 3">
    <name type="scientific">Paramuricea clavata</name>
    <name type="common">Red gorgonian</name>
    <name type="synonym">Violescent sea-whip</name>
    <dbReference type="NCBI Taxonomy" id="317549"/>
    <lineage>
        <taxon>Eukaryota</taxon>
        <taxon>Metazoa</taxon>
        <taxon>Cnidaria</taxon>
        <taxon>Anthozoa</taxon>
        <taxon>Octocorallia</taxon>
        <taxon>Malacalcyonacea</taxon>
        <taxon>Plexauridae</taxon>
        <taxon>Paramuricea</taxon>
    </lineage>
</organism>
<protein>
    <submittedName>
        <fullName evidence="2">Uncharacterized protein</fullName>
    </submittedName>
</protein>
<proteinExistence type="predicted"/>
<dbReference type="Proteomes" id="UP001152795">
    <property type="component" value="Unassembled WGS sequence"/>
</dbReference>
<feature type="non-terminal residue" evidence="2">
    <location>
        <position position="61"/>
    </location>
</feature>
<reference evidence="2" key="1">
    <citation type="submission" date="2020-04" db="EMBL/GenBank/DDBJ databases">
        <authorList>
            <person name="Alioto T."/>
            <person name="Alioto T."/>
            <person name="Gomez Garrido J."/>
        </authorList>
    </citation>
    <scope>NUCLEOTIDE SEQUENCE</scope>
    <source>
        <strain evidence="2">A484AB</strain>
    </source>
</reference>